<dbReference type="SUPFAM" id="SSF48726">
    <property type="entry name" value="Immunoglobulin"/>
    <property type="match status" value="1"/>
</dbReference>
<dbReference type="InterPro" id="IPR013783">
    <property type="entry name" value="Ig-like_fold"/>
</dbReference>
<feature type="domain" description="Ig-like" evidence="2">
    <location>
        <begin position="22"/>
        <end position="118"/>
    </location>
</feature>
<keyword evidence="1" id="KW-0732">Signal</keyword>
<dbReference type="PROSITE" id="PS50835">
    <property type="entry name" value="IG_LIKE"/>
    <property type="match status" value="1"/>
</dbReference>
<accession>A0AAD7SZI4</accession>
<dbReference type="EMBL" id="JAINUG010000022">
    <property type="protein sequence ID" value="KAJ8411535.1"/>
    <property type="molecule type" value="Genomic_DNA"/>
</dbReference>
<feature type="chain" id="PRO_5041986903" description="Ig-like domain-containing protein" evidence="1">
    <location>
        <begin position="21"/>
        <end position="118"/>
    </location>
</feature>
<dbReference type="InterPro" id="IPR036179">
    <property type="entry name" value="Ig-like_dom_sf"/>
</dbReference>
<dbReference type="Gene3D" id="2.60.40.10">
    <property type="entry name" value="Immunoglobulins"/>
    <property type="match status" value="1"/>
</dbReference>
<gene>
    <name evidence="3" type="ORF">AAFF_G00163430</name>
</gene>
<sequence>MISNFQLLILLTFWMKGLLGIITVSQSPPVISVQPGDTVKIICTASRDIGNDMELYQLKPGQPPKLLIHDSRVLFSGVPTRFSGSLNGAETTFTITRVQTEDEAEYQCAQSEEYPLTQ</sequence>
<dbReference type="PANTHER" id="PTHR23267">
    <property type="entry name" value="IMMUNOGLOBULIN LIGHT CHAIN"/>
    <property type="match status" value="1"/>
</dbReference>
<dbReference type="InterPro" id="IPR007110">
    <property type="entry name" value="Ig-like_dom"/>
</dbReference>
<dbReference type="Proteomes" id="UP001221898">
    <property type="component" value="Unassembled WGS sequence"/>
</dbReference>
<dbReference type="InterPro" id="IPR050150">
    <property type="entry name" value="IgV_Light_Chain"/>
</dbReference>
<feature type="signal peptide" evidence="1">
    <location>
        <begin position="1"/>
        <end position="20"/>
    </location>
</feature>
<comment type="caution">
    <text evidence="3">The sequence shown here is derived from an EMBL/GenBank/DDBJ whole genome shotgun (WGS) entry which is preliminary data.</text>
</comment>
<reference evidence="3" key="1">
    <citation type="journal article" date="2023" name="Science">
        <title>Genome structures resolve the early diversification of teleost fishes.</title>
        <authorList>
            <person name="Parey E."/>
            <person name="Louis A."/>
            <person name="Montfort J."/>
            <person name="Bouchez O."/>
            <person name="Roques C."/>
            <person name="Iampietro C."/>
            <person name="Lluch J."/>
            <person name="Castinel A."/>
            <person name="Donnadieu C."/>
            <person name="Desvignes T."/>
            <person name="Floi Bucao C."/>
            <person name="Jouanno E."/>
            <person name="Wen M."/>
            <person name="Mejri S."/>
            <person name="Dirks R."/>
            <person name="Jansen H."/>
            <person name="Henkel C."/>
            <person name="Chen W.J."/>
            <person name="Zahm M."/>
            <person name="Cabau C."/>
            <person name="Klopp C."/>
            <person name="Thompson A.W."/>
            <person name="Robinson-Rechavi M."/>
            <person name="Braasch I."/>
            <person name="Lecointre G."/>
            <person name="Bobe J."/>
            <person name="Postlethwait J.H."/>
            <person name="Berthelot C."/>
            <person name="Roest Crollius H."/>
            <person name="Guiguen Y."/>
        </authorList>
    </citation>
    <scope>NUCLEOTIDE SEQUENCE</scope>
    <source>
        <strain evidence="3">NC1722</strain>
    </source>
</reference>
<evidence type="ECO:0000313" key="4">
    <source>
        <dbReference type="Proteomes" id="UP001221898"/>
    </source>
</evidence>
<dbReference type="InterPro" id="IPR003599">
    <property type="entry name" value="Ig_sub"/>
</dbReference>
<proteinExistence type="predicted"/>
<name>A0AAD7SZI4_9TELE</name>
<evidence type="ECO:0000259" key="2">
    <source>
        <dbReference type="PROSITE" id="PS50835"/>
    </source>
</evidence>
<evidence type="ECO:0000256" key="1">
    <source>
        <dbReference type="SAM" id="SignalP"/>
    </source>
</evidence>
<dbReference type="InterPro" id="IPR013106">
    <property type="entry name" value="Ig_V-set"/>
</dbReference>
<dbReference type="SMART" id="SM00406">
    <property type="entry name" value="IGv"/>
    <property type="match status" value="1"/>
</dbReference>
<keyword evidence="4" id="KW-1185">Reference proteome</keyword>
<dbReference type="Pfam" id="PF07686">
    <property type="entry name" value="V-set"/>
    <property type="match status" value="1"/>
</dbReference>
<evidence type="ECO:0000313" key="3">
    <source>
        <dbReference type="EMBL" id="KAJ8411535.1"/>
    </source>
</evidence>
<protein>
    <recommendedName>
        <fullName evidence="2">Ig-like domain-containing protein</fullName>
    </recommendedName>
</protein>
<dbReference type="SMART" id="SM00409">
    <property type="entry name" value="IG"/>
    <property type="match status" value="1"/>
</dbReference>
<dbReference type="AlphaFoldDB" id="A0AAD7SZI4"/>
<organism evidence="3 4">
    <name type="scientific">Aldrovandia affinis</name>
    <dbReference type="NCBI Taxonomy" id="143900"/>
    <lineage>
        <taxon>Eukaryota</taxon>
        <taxon>Metazoa</taxon>
        <taxon>Chordata</taxon>
        <taxon>Craniata</taxon>
        <taxon>Vertebrata</taxon>
        <taxon>Euteleostomi</taxon>
        <taxon>Actinopterygii</taxon>
        <taxon>Neopterygii</taxon>
        <taxon>Teleostei</taxon>
        <taxon>Notacanthiformes</taxon>
        <taxon>Halosauridae</taxon>
        <taxon>Aldrovandia</taxon>
    </lineage>
</organism>